<name>A0A699QLK6_TANCI</name>
<organism evidence="1">
    <name type="scientific">Tanacetum cinerariifolium</name>
    <name type="common">Dalmatian daisy</name>
    <name type="synonym">Chrysanthemum cinerariifolium</name>
    <dbReference type="NCBI Taxonomy" id="118510"/>
    <lineage>
        <taxon>Eukaryota</taxon>
        <taxon>Viridiplantae</taxon>
        <taxon>Streptophyta</taxon>
        <taxon>Embryophyta</taxon>
        <taxon>Tracheophyta</taxon>
        <taxon>Spermatophyta</taxon>
        <taxon>Magnoliopsida</taxon>
        <taxon>eudicotyledons</taxon>
        <taxon>Gunneridae</taxon>
        <taxon>Pentapetalae</taxon>
        <taxon>asterids</taxon>
        <taxon>campanulids</taxon>
        <taxon>Asterales</taxon>
        <taxon>Asteraceae</taxon>
        <taxon>Asteroideae</taxon>
        <taxon>Anthemideae</taxon>
        <taxon>Anthemidinae</taxon>
        <taxon>Tanacetum</taxon>
    </lineage>
</organism>
<sequence>MLLTSMTTSKKMFKPSVKLHQASGLDDHARTFSSLLLAEIDKRNLNPLKQMRVIEQL</sequence>
<evidence type="ECO:0000313" key="1">
    <source>
        <dbReference type="EMBL" id="GFC69796.1"/>
    </source>
</evidence>
<dbReference type="AlphaFoldDB" id="A0A699QLK6"/>
<comment type="caution">
    <text evidence="1">The sequence shown here is derived from an EMBL/GenBank/DDBJ whole genome shotgun (WGS) entry which is preliminary data.</text>
</comment>
<reference evidence="1" key="1">
    <citation type="journal article" date="2019" name="Sci. Rep.">
        <title>Draft genome of Tanacetum cinerariifolium, the natural source of mosquito coil.</title>
        <authorList>
            <person name="Yamashiro T."/>
            <person name="Shiraishi A."/>
            <person name="Satake H."/>
            <person name="Nakayama K."/>
        </authorList>
    </citation>
    <scope>NUCLEOTIDE SEQUENCE</scope>
</reference>
<protein>
    <submittedName>
        <fullName evidence="1">Uncharacterized protein</fullName>
    </submittedName>
</protein>
<dbReference type="EMBL" id="BKCJ011026081">
    <property type="protein sequence ID" value="GFC69796.1"/>
    <property type="molecule type" value="Genomic_DNA"/>
</dbReference>
<proteinExistence type="predicted"/>
<gene>
    <name evidence="1" type="ORF">Tci_841766</name>
</gene>
<feature type="non-terminal residue" evidence="1">
    <location>
        <position position="57"/>
    </location>
</feature>
<accession>A0A699QLK6</accession>